<sequence>MFNDFSEKLLLLEVTLEKKKELNKKFDELTSKLIQHKEKILRKIDNIVCEKSKEIDAVIEKARKQKLQIEQWNSSFNQILPTYNLSPIESTKSVLYLIKQMHDCINQDSNYVIYSGFFEKKK</sequence>
<comment type="caution">
    <text evidence="2">The sequence shown here is derived from an EMBL/GenBank/DDBJ whole genome shotgun (WGS) entry which is preliminary data.</text>
</comment>
<dbReference type="EMBL" id="ASPP01001769">
    <property type="protein sequence ID" value="ETO35289.1"/>
    <property type="molecule type" value="Genomic_DNA"/>
</dbReference>
<evidence type="ECO:0000256" key="1">
    <source>
        <dbReference type="SAM" id="Coils"/>
    </source>
</evidence>
<dbReference type="Proteomes" id="UP000023152">
    <property type="component" value="Unassembled WGS sequence"/>
</dbReference>
<feature type="coiled-coil region" evidence="1">
    <location>
        <begin position="12"/>
        <end position="39"/>
    </location>
</feature>
<keyword evidence="3" id="KW-1185">Reference proteome</keyword>
<reference evidence="2 3" key="1">
    <citation type="journal article" date="2013" name="Curr. Biol.">
        <title>The Genome of the Foraminiferan Reticulomyxa filosa.</title>
        <authorList>
            <person name="Glockner G."/>
            <person name="Hulsmann N."/>
            <person name="Schleicher M."/>
            <person name="Noegel A.A."/>
            <person name="Eichinger L."/>
            <person name="Gallinger C."/>
            <person name="Pawlowski J."/>
            <person name="Sierra R."/>
            <person name="Euteneuer U."/>
            <person name="Pillet L."/>
            <person name="Moustafa A."/>
            <person name="Platzer M."/>
            <person name="Groth M."/>
            <person name="Szafranski K."/>
            <person name="Schliwa M."/>
        </authorList>
    </citation>
    <scope>NUCLEOTIDE SEQUENCE [LARGE SCALE GENOMIC DNA]</scope>
</reference>
<evidence type="ECO:0000313" key="3">
    <source>
        <dbReference type="Proteomes" id="UP000023152"/>
    </source>
</evidence>
<dbReference type="AlphaFoldDB" id="X6PB41"/>
<organism evidence="2 3">
    <name type="scientific">Reticulomyxa filosa</name>
    <dbReference type="NCBI Taxonomy" id="46433"/>
    <lineage>
        <taxon>Eukaryota</taxon>
        <taxon>Sar</taxon>
        <taxon>Rhizaria</taxon>
        <taxon>Retaria</taxon>
        <taxon>Foraminifera</taxon>
        <taxon>Monothalamids</taxon>
        <taxon>Reticulomyxidae</taxon>
        <taxon>Reticulomyxa</taxon>
    </lineage>
</organism>
<keyword evidence="1" id="KW-0175">Coiled coil</keyword>
<gene>
    <name evidence="2" type="ORF">RFI_01774</name>
</gene>
<name>X6PB41_RETFI</name>
<protein>
    <submittedName>
        <fullName evidence="2">Uncharacterized protein</fullName>
    </submittedName>
</protein>
<evidence type="ECO:0000313" key="2">
    <source>
        <dbReference type="EMBL" id="ETO35289.1"/>
    </source>
</evidence>
<accession>X6PB41</accession>
<proteinExistence type="predicted"/>